<evidence type="ECO:0000313" key="6">
    <source>
        <dbReference type="Proteomes" id="UP001174867"/>
    </source>
</evidence>
<accession>A0ABT8PR85</accession>
<dbReference type="InterPro" id="IPR000792">
    <property type="entry name" value="Tscrpt_reg_LuxR_C"/>
</dbReference>
<dbReference type="PANTHER" id="PTHR44688">
    <property type="entry name" value="DNA-BINDING TRANSCRIPTIONAL ACTIVATOR DEVR_DOSR"/>
    <property type="match status" value="1"/>
</dbReference>
<dbReference type="Pfam" id="PF00196">
    <property type="entry name" value="GerE"/>
    <property type="match status" value="1"/>
</dbReference>
<gene>
    <name evidence="5" type="ORF">Q0A17_05410</name>
</gene>
<dbReference type="RefSeq" id="WP_301697310.1">
    <property type="nucleotide sequence ID" value="NZ_JAUJYW010000002.1"/>
</dbReference>
<dbReference type="InterPro" id="IPR036388">
    <property type="entry name" value="WH-like_DNA-bd_sf"/>
</dbReference>
<dbReference type="InterPro" id="IPR036693">
    <property type="entry name" value="TF_LuxR_autoind-bd_dom_sf"/>
</dbReference>
<dbReference type="Gene3D" id="3.30.450.80">
    <property type="entry name" value="Transcription factor LuxR-like, autoinducer-binding domain"/>
    <property type="match status" value="1"/>
</dbReference>
<dbReference type="SMART" id="SM00421">
    <property type="entry name" value="HTH_LUXR"/>
    <property type="match status" value="1"/>
</dbReference>
<dbReference type="PRINTS" id="PR00038">
    <property type="entry name" value="HTHLUXR"/>
</dbReference>
<dbReference type="Proteomes" id="UP001174867">
    <property type="component" value="Unassembled WGS sequence"/>
</dbReference>
<feature type="domain" description="HTH luxR-type" evidence="4">
    <location>
        <begin position="147"/>
        <end position="212"/>
    </location>
</feature>
<sequence length="214" mass="24187">MPCFHLTASQQASLFLDIDGWLPPAQRYSLISAGRQQCTVHSNMPAQWQHDFLSRGLHRSSSIVGKAKGRLTPYAWTPGDAQSSHISSLADKYDIDQGVTFTFRTQEDIFLFSLYFSRGDASASQYCRENVQHIQFALCQILEKLSRLQEPPFFTPREVDVLNLLKIGKTYSEIALILGISGRTARFHTGNILEKLQVTSVRYAIYLAAIRGWI</sequence>
<keyword evidence="3" id="KW-0804">Transcription</keyword>
<dbReference type="EMBL" id="JAUJYW010000002">
    <property type="protein sequence ID" value="MDN8598853.1"/>
    <property type="molecule type" value="Genomic_DNA"/>
</dbReference>
<dbReference type="InterPro" id="IPR005143">
    <property type="entry name" value="TF_LuxR_autoind-bd_dom"/>
</dbReference>
<evidence type="ECO:0000259" key="4">
    <source>
        <dbReference type="PROSITE" id="PS50043"/>
    </source>
</evidence>
<dbReference type="Pfam" id="PF03472">
    <property type="entry name" value="Autoind_bind"/>
    <property type="match status" value="1"/>
</dbReference>
<protein>
    <submittedName>
        <fullName evidence="5">LuxR C-terminal-related transcriptional regulator</fullName>
    </submittedName>
</protein>
<reference evidence="5 6" key="1">
    <citation type="submission" date="2023-07" db="EMBL/GenBank/DDBJ databases">
        <title>Citrobacter selenititolerans sp. nov., isolated from seleniferous soil.</title>
        <authorList>
            <person name="Zhang S."/>
            <person name="Li K."/>
            <person name="Peng J."/>
            <person name="Wang H."/>
            <person name="Sun J."/>
            <person name="Guo Y."/>
        </authorList>
    </citation>
    <scope>NUCLEOTIDE SEQUENCE [LARGE SCALE GENOMIC DNA]</scope>
    <source>
        <strain evidence="5 6">S2-9</strain>
    </source>
</reference>
<dbReference type="PROSITE" id="PS50043">
    <property type="entry name" value="HTH_LUXR_2"/>
    <property type="match status" value="1"/>
</dbReference>
<evidence type="ECO:0000256" key="3">
    <source>
        <dbReference type="ARBA" id="ARBA00023163"/>
    </source>
</evidence>
<dbReference type="InterPro" id="IPR016032">
    <property type="entry name" value="Sig_transdc_resp-reg_C-effctor"/>
</dbReference>
<comment type="caution">
    <text evidence="5">The sequence shown here is derived from an EMBL/GenBank/DDBJ whole genome shotgun (WGS) entry which is preliminary data.</text>
</comment>
<dbReference type="SUPFAM" id="SSF75516">
    <property type="entry name" value="Pheromone-binding domain of LuxR-like quorum-sensing transcription factors"/>
    <property type="match status" value="1"/>
</dbReference>
<name>A0ABT8PR85_9ENTR</name>
<dbReference type="Gene3D" id="1.10.10.10">
    <property type="entry name" value="Winged helix-like DNA-binding domain superfamily/Winged helix DNA-binding domain"/>
    <property type="match status" value="1"/>
</dbReference>
<keyword evidence="1" id="KW-0805">Transcription regulation</keyword>
<proteinExistence type="predicted"/>
<keyword evidence="6" id="KW-1185">Reference proteome</keyword>
<evidence type="ECO:0000313" key="5">
    <source>
        <dbReference type="EMBL" id="MDN8598853.1"/>
    </source>
</evidence>
<evidence type="ECO:0000256" key="2">
    <source>
        <dbReference type="ARBA" id="ARBA00023125"/>
    </source>
</evidence>
<dbReference type="PANTHER" id="PTHR44688:SF16">
    <property type="entry name" value="DNA-BINDING TRANSCRIPTIONAL ACTIVATOR DEVR_DOSR"/>
    <property type="match status" value="1"/>
</dbReference>
<evidence type="ECO:0000256" key="1">
    <source>
        <dbReference type="ARBA" id="ARBA00023015"/>
    </source>
</evidence>
<keyword evidence="2" id="KW-0238">DNA-binding</keyword>
<organism evidence="5 6">
    <name type="scientific">Citrobacter enshiensis</name>
    <dbReference type="NCBI Taxonomy" id="2971264"/>
    <lineage>
        <taxon>Bacteria</taxon>
        <taxon>Pseudomonadati</taxon>
        <taxon>Pseudomonadota</taxon>
        <taxon>Gammaproteobacteria</taxon>
        <taxon>Enterobacterales</taxon>
        <taxon>Enterobacteriaceae</taxon>
        <taxon>Citrobacter</taxon>
    </lineage>
</organism>
<dbReference type="SUPFAM" id="SSF46894">
    <property type="entry name" value="C-terminal effector domain of the bipartite response regulators"/>
    <property type="match status" value="1"/>
</dbReference>
<dbReference type="CDD" id="cd06170">
    <property type="entry name" value="LuxR_C_like"/>
    <property type="match status" value="1"/>
</dbReference>